<dbReference type="SUPFAM" id="SSF51182">
    <property type="entry name" value="RmlC-like cupins"/>
    <property type="match status" value="1"/>
</dbReference>
<dbReference type="InterPro" id="IPR001387">
    <property type="entry name" value="Cro/C1-type_HTH"/>
</dbReference>
<name>A0A0C2V9J8_9BACL</name>
<dbReference type="Pfam" id="PF01381">
    <property type="entry name" value="HTH_3"/>
    <property type="match status" value="1"/>
</dbReference>
<comment type="caution">
    <text evidence="5">The sequence shown here is derived from an EMBL/GenBank/DDBJ whole genome shotgun (WGS) entry which is preliminary data.</text>
</comment>
<dbReference type="PATRIC" id="fig|889306.3.peg.1994"/>
<dbReference type="GO" id="GO:0005829">
    <property type="term" value="C:cytosol"/>
    <property type="evidence" value="ECO:0007669"/>
    <property type="project" value="TreeGrafter"/>
</dbReference>
<evidence type="ECO:0000313" key="5">
    <source>
        <dbReference type="EMBL" id="KIL45627.1"/>
    </source>
</evidence>
<dbReference type="CDD" id="cd00093">
    <property type="entry name" value="HTH_XRE"/>
    <property type="match status" value="1"/>
</dbReference>
<dbReference type="STRING" id="889306.KP78_19760"/>
<dbReference type="PANTHER" id="PTHR46797">
    <property type="entry name" value="HTH-TYPE TRANSCRIPTIONAL REGULATOR"/>
    <property type="match status" value="1"/>
</dbReference>
<dbReference type="SUPFAM" id="SSF47413">
    <property type="entry name" value="lambda repressor-like DNA-binding domains"/>
    <property type="match status" value="1"/>
</dbReference>
<evidence type="ECO:0000259" key="4">
    <source>
        <dbReference type="PROSITE" id="PS50943"/>
    </source>
</evidence>
<dbReference type="InterPro" id="IPR013096">
    <property type="entry name" value="Cupin_2"/>
</dbReference>
<gene>
    <name evidence="5" type="ORF">KP78_19760</name>
</gene>
<dbReference type="AlphaFoldDB" id="A0A0C2V9J8"/>
<proteinExistence type="predicted"/>
<dbReference type="Gene3D" id="2.60.120.10">
    <property type="entry name" value="Jelly Rolls"/>
    <property type="match status" value="1"/>
</dbReference>
<keyword evidence="1" id="KW-0805">Transcription regulation</keyword>
<organism evidence="5 6">
    <name type="scientific">Jeotgalibacillus soli</name>
    <dbReference type="NCBI Taxonomy" id="889306"/>
    <lineage>
        <taxon>Bacteria</taxon>
        <taxon>Bacillati</taxon>
        <taxon>Bacillota</taxon>
        <taxon>Bacilli</taxon>
        <taxon>Bacillales</taxon>
        <taxon>Caryophanaceae</taxon>
        <taxon>Jeotgalibacillus</taxon>
    </lineage>
</organism>
<keyword evidence="6" id="KW-1185">Reference proteome</keyword>
<protein>
    <recommendedName>
        <fullName evidence="4">HTH cro/C1-type domain-containing protein</fullName>
    </recommendedName>
</protein>
<dbReference type="RefSeq" id="WP_041088310.1">
    <property type="nucleotide sequence ID" value="NZ_JXRP01000017.1"/>
</dbReference>
<dbReference type="Pfam" id="PF07883">
    <property type="entry name" value="Cupin_2"/>
    <property type="match status" value="1"/>
</dbReference>
<accession>A0A0C2V9J8</accession>
<keyword evidence="2" id="KW-0238">DNA-binding</keyword>
<dbReference type="InterPro" id="IPR010982">
    <property type="entry name" value="Lambda_DNA-bd_dom_sf"/>
</dbReference>
<dbReference type="GO" id="GO:0003677">
    <property type="term" value="F:DNA binding"/>
    <property type="evidence" value="ECO:0007669"/>
    <property type="project" value="UniProtKB-KW"/>
</dbReference>
<evidence type="ECO:0000256" key="3">
    <source>
        <dbReference type="ARBA" id="ARBA00023163"/>
    </source>
</evidence>
<dbReference type="PANTHER" id="PTHR46797:SF23">
    <property type="entry name" value="HTH-TYPE TRANSCRIPTIONAL REGULATOR SUTR"/>
    <property type="match status" value="1"/>
</dbReference>
<dbReference type="Gene3D" id="1.10.260.40">
    <property type="entry name" value="lambda repressor-like DNA-binding domains"/>
    <property type="match status" value="1"/>
</dbReference>
<evidence type="ECO:0000256" key="1">
    <source>
        <dbReference type="ARBA" id="ARBA00023015"/>
    </source>
</evidence>
<dbReference type="Proteomes" id="UP000031938">
    <property type="component" value="Unassembled WGS sequence"/>
</dbReference>
<dbReference type="InterPro" id="IPR014710">
    <property type="entry name" value="RmlC-like_jellyroll"/>
</dbReference>
<dbReference type="CDD" id="cd02209">
    <property type="entry name" value="cupin_XRE_C"/>
    <property type="match status" value="1"/>
</dbReference>
<keyword evidence="3" id="KW-0804">Transcription</keyword>
<evidence type="ECO:0000256" key="2">
    <source>
        <dbReference type="ARBA" id="ARBA00023125"/>
    </source>
</evidence>
<dbReference type="EMBL" id="JXRP01000017">
    <property type="protein sequence ID" value="KIL45627.1"/>
    <property type="molecule type" value="Genomic_DNA"/>
</dbReference>
<sequence length="185" mass="20997">MEEVKKQLGVNLRLFRKKRGLTLDQVAEYTAVSKAMLGQIERGESNPTVGTIWKIANGLKLSFSSLLTQPAQKVSLIHSATIEPVKEDNGKYRVYPIFTFDPVRQWEYYKIELDPGCRYVSEAHGEEVEEYIVVTEGVLHLTLNNKQYTLSAGEAIRFKAANTHVYKNTTDSIAICQMIIHYQNA</sequence>
<dbReference type="PROSITE" id="PS50943">
    <property type="entry name" value="HTH_CROC1"/>
    <property type="match status" value="1"/>
</dbReference>
<feature type="domain" description="HTH cro/C1-type" evidence="4">
    <location>
        <begin position="12"/>
        <end position="66"/>
    </location>
</feature>
<dbReference type="SMART" id="SM00530">
    <property type="entry name" value="HTH_XRE"/>
    <property type="match status" value="1"/>
</dbReference>
<dbReference type="GO" id="GO:0003700">
    <property type="term" value="F:DNA-binding transcription factor activity"/>
    <property type="evidence" value="ECO:0007669"/>
    <property type="project" value="TreeGrafter"/>
</dbReference>
<dbReference type="InterPro" id="IPR050807">
    <property type="entry name" value="TransReg_Diox_bact_type"/>
</dbReference>
<reference evidence="5 6" key="1">
    <citation type="submission" date="2015-01" db="EMBL/GenBank/DDBJ databases">
        <title>Genome sequencing of Jeotgalibacillus soli.</title>
        <authorList>
            <person name="Goh K.M."/>
            <person name="Chan K.-G."/>
            <person name="Yaakop A.S."/>
            <person name="Ee R."/>
            <person name="Gan H.M."/>
            <person name="Chan C.S."/>
        </authorList>
    </citation>
    <scope>NUCLEOTIDE SEQUENCE [LARGE SCALE GENOMIC DNA]</scope>
    <source>
        <strain evidence="5 6">P9</strain>
    </source>
</reference>
<dbReference type="OrthoDB" id="9781521at2"/>
<evidence type="ECO:0000313" key="6">
    <source>
        <dbReference type="Proteomes" id="UP000031938"/>
    </source>
</evidence>
<dbReference type="InterPro" id="IPR011051">
    <property type="entry name" value="RmlC_Cupin_sf"/>
</dbReference>